<dbReference type="EMBL" id="JABCJF010000010">
    <property type="protein sequence ID" value="NMR35690.1"/>
    <property type="molecule type" value="Genomic_DNA"/>
</dbReference>
<evidence type="ECO:0000256" key="3">
    <source>
        <dbReference type="ARBA" id="ARBA00022490"/>
    </source>
</evidence>
<keyword evidence="3" id="KW-0963">Cytoplasm</keyword>
<dbReference type="Proteomes" id="UP000548067">
    <property type="component" value="Unassembled WGS sequence"/>
</dbReference>
<sequence length="349" mass="40171">MPDIKQKGHDIDIKNIVIHRIDKQPTKEVTKVKIANKTLEISKKEVFFIADIIKSFSGPGKTYGIFEEQSESTIFENLLNGCIDDDLSFLETTQELMRHYERILNSTKPASGGFLVFSDFINKTSKGEYFLVLAINNKQGYFFTEDLTLNEIESIDLSKIDVAAQINISKWQEFKEGNNEIDTYLSFRSGLKNISQYFQTFIGCEDKTTKTAGSKKLVLAVKQYLNEKFEDKEQRDILLDKIKAHCIEYDKNNKGVFLSDISRIIDEGNPDDFAIFASDERYSVNPIISIDRNIIKLLTKTKYKSKNEDFIIEFDNRLIGTRIKYDGETNSISIEDVPQELANQIQRHM</sequence>
<dbReference type="GO" id="GO:0003690">
    <property type="term" value="F:double-stranded DNA binding"/>
    <property type="evidence" value="ECO:0007669"/>
    <property type="project" value="TreeGrafter"/>
</dbReference>
<evidence type="ECO:0008006" key="6">
    <source>
        <dbReference type="Google" id="ProtNLM"/>
    </source>
</evidence>
<protein>
    <recommendedName>
        <fullName evidence="6">Nucleoid-associated protein</fullName>
    </recommendedName>
</protein>
<reference evidence="4 5" key="1">
    <citation type="submission" date="2020-04" db="EMBL/GenBank/DDBJ databases">
        <title>Genome analysis and antimicrobial resistance characteristics of Chryseobacterium aquaticum isolated from farmed salmonids.</title>
        <authorList>
            <person name="Saticioglu I.B."/>
            <person name="Duman M."/>
            <person name="Altun S."/>
        </authorList>
    </citation>
    <scope>NUCLEOTIDE SEQUENCE [LARGE SCALE GENOMIC DNA]</scope>
    <source>
        <strain evidence="4 5">C-174</strain>
    </source>
</reference>
<comment type="caution">
    <text evidence="4">The sequence shown here is derived from an EMBL/GenBank/DDBJ whole genome shotgun (WGS) entry which is preliminary data.</text>
</comment>
<dbReference type="RefSeq" id="WP_169322207.1">
    <property type="nucleotide sequence ID" value="NZ_JABCJF010000010.1"/>
</dbReference>
<dbReference type="PANTHER" id="PTHR38772">
    <property type="match status" value="1"/>
</dbReference>
<accession>A0A848NAV6</accession>
<evidence type="ECO:0000313" key="5">
    <source>
        <dbReference type="Proteomes" id="UP000548067"/>
    </source>
</evidence>
<proteinExistence type="inferred from homology"/>
<evidence type="ECO:0000256" key="1">
    <source>
        <dbReference type="ARBA" id="ARBA00004496"/>
    </source>
</evidence>
<dbReference type="GO" id="GO:0005737">
    <property type="term" value="C:cytoplasm"/>
    <property type="evidence" value="ECO:0007669"/>
    <property type="project" value="UniProtKB-SubCell"/>
</dbReference>
<dbReference type="InterPro" id="IPR007358">
    <property type="entry name" value="Nucleoid_associated_NdpA"/>
</dbReference>
<gene>
    <name evidence="4" type="ORF">HIO71_16045</name>
</gene>
<dbReference type="AlphaFoldDB" id="A0A848NAV6"/>
<dbReference type="PANTHER" id="PTHR38772:SF1">
    <property type="entry name" value="NUCLEOID-ASSOCIATED PROTEIN YEJK"/>
    <property type="match status" value="1"/>
</dbReference>
<evidence type="ECO:0000313" key="4">
    <source>
        <dbReference type="EMBL" id="NMR35690.1"/>
    </source>
</evidence>
<comment type="similarity">
    <text evidence="2">Belongs to the YejK family.</text>
</comment>
<dbReference type="GO" id="GO:0003727">
    <property type="term" value="F:single-stranded RNA binding"/>
    <property type="evidence" value="ECO:0007669"/>
    <property type="project" value="TreeGrafter"/>
</dbReference>
<comment type="subcellular location">
    <subcellularLocation>
        <location evidence="1">Cytoplasm</location>
    </subcellularLocation>
</comment>
<dbReference type="GO" id="GO:0043590">
    <property type="term" value="C:bacterial nucleoid"/>
    <property type="evidence" value="ECO:0007669"/>
    <property type="project" value="TreeGrafter"/>
</dbReference>
<organism evidence="4 5">
    <name type="scientific">Chryseobacterium aquaticum</name>
    <dbReference type="NCBI Taxonomy" id="452084"/>
    <lineage>
        <taxon>Bacteria</taxon>
        <taxon>Pseudomonadati</taxon>
        <taxon>Bacteroidota</taxon>
        <taxon>Flavobacteriia</taxon>
        <taxon>Flavobacteriales</taxon>
        <taxon>Weeksellaceae</taxon>
        <taxon>Chryseobacterium group</taxon>
        <taxon>Chryseobacterium</taxon>
    </lineage>
</organism>
<evidence type="ECO:0000256" key="2">
    <source>
        <dbReference type="ARBA" id="ARBA00009035"/>
    </source>
</evidence>
<dbReference type="Pfam" id="PF04245">
    <property type="entry name" value="NA37"/>
    <property type="match status" value="1"/>
</dbReference>
<name>A0A848NAV6_9FLAO</name>